<reference evidence="3" key="1">
    <citation type="journal article" date="2019" name="Int. J. Syst. Evol. Microbiol.">
        <title>The Global Catalogue of Microorganisms (GCM) 10K type strain sequencing project: providing services to taxonomists for standard genome sequencing and annotation.</title>
        <authorList>
            <consortium name="The Broad Institute Genomics Platform"/>
            <consortium name="The Broad Institute Genome Sequencing Center for Infectious Disease"/>
            <person name="Wu L."/>
            <person name="Ma J."/>
        </authorList>
    </citation>
    <scope>NUCLEOTIDE SEQUENCE [LARGE SCALE GENOMIC DNA]</scope>
    <source>
        <strain evidence="3">KCTC 52640</strain>
    </source>
</reference>
<evidence type="ECO:0000313" key="3">
    <source>
        <dbReference type="Proteomes" id="UP001595462"/>
    </source>
</evidence>
<dbReference type="EMBL" id="JBHRSS010000001">
    <property type="protein sequence ID" value="MFC3102920.1"/>
    <property type="molecule type" value="Genomic_DNA"/>
</dbReference>
<accession>A0ABV7EJQ6</accession>
<organism evidence="2 3">
    <name type="scientific">Salinisphaera aquimarina</name>
    <dbReference type="NCBI Taxonomy" id="2094031"/>
    <lineage>
        <taxon>Bacteria</taxon>
        <taxon>Pseudomonadati</taxon>
        <taxon>Pseudomonadota</taxon>
        <taxon>Gammaproteobacteria</taxon>
        <taxon>Salinisphaerales</taxon>
        <taxon>Salinisphaeraceae</taxon>
        <taxon>Salinisphaera</taxon>
    </lineage>
</organism>
<comment type="caution">
    <text evidence="2">The sequence shown here is derived from an EMBL/GenBank/DDBJ whole genome shotgun (WGS) entry which is preliminary data.</text>
</comment>
<name>A0ABV7EJQ6_9GAMM</name>
<feature type="region of interest" description="Disordered" evidence="1">
    <location>
        <begin position="74"/>
        <end position="130"/>
    </location>
</feature>
<evidence type="ECO:0000256" key="1">
    <source>
        <dbReference type="SAM" id="MobiDB-lite"/>
    </source>
</evidence>
<evidence type="ECO:0000313" key="2">
    <source>
        <dbReference type="EMBL" id="MFC3102920.1"/>
    </source>
</evidence>
<feature type="compositionally biased region" description="Low complexity" evidence="1">
    <location>
        <begin position="81"/>
        <end position="109"/>
    </location>
</feature>
<protein>
    <submittedName>
        <fullName evidence="2">Uncharacterized protein</fullName>
    </submittedName>
</protein>
<proteinExistence type="predicted"/>
<dbReference type="Proteomes" id="UP001595462">
    <property type="component" value="Unassembled WGS sequence"/>
</dbReference>
<dbReference type="RefSeq" id="WP_380686387.1">
    <property type="nucleotide sequence ID" value="NZ_JBHRSS010000001.1"/>
</dbReference>
<gene>
    <name evidence="2" type="ORF">ACFOSU_03345</name>
</gene>
<keyword evidence="3" id="KW-1185">Reference proteome</keyword>
<sequence>MPAPQNLGELNELLTQINMPQLTGAQFRALRENRPRNQLLTAASNMTSDSGARNYVARAMREIGIKITAVNDGNGASGGEATAQQAQHPQPAPPQQAHAPAAQTAPAAAGPEDWQDEPPLQSRSGSDSSSDRFNYNMHIYGGKAALCFEPADTRGGDYTVSLDSATATEPRSYDWSSKLRIQMTRNELPVVAGVLFGLIPKCEYKNHGPNNDKGFSLEDQGRKVFIRTWAKDHPVRAVPVEPEDAYRIATLILRQMGLNAPWMSASNIIQTIRMVVARRVAG</sequence>